<sequence>MRTIEFSDINKENLAKAFELAAFECNTDSEDNTLFA</sequence>
<proteinExistence type="predicted"/>
<dbReference type="STRING" id="290318.Cvib_0088"/>
<dbReference type="AlphaFoldDB" id="A4SCA4"/>
<name>A4SCA4_CHLPM</name>
<protein>
    <recommendedName>
        <fullName evidence="2">GNAT family N-acetyltransferase</fullName>
    </recommendedName>
</protein>
<dbReference type="KEGG" id="pvi:Cvib_0088"/>
<dbReference type="EMBL" id="CP000607">
    <property type="protein sequence ID" value="ABP36113.1"/>
    <property type="molecule type" value="Genomic_DNA"/>
</dbReference>
<organism evidence="1">
    <name type="scientific">Chlorobium phaeovibrioides (strain DSM 265 / 1930)</name>
    <name type="common">Prosthecochloris vibrioformis (strain DSM 265)</name>
    <dbReference type="NCBI Taxonomy" id="290318"/>
    <lineage>
        <taxon>Bacteria</taxon>
        <taxon>Pseudomonadati</taxon>
        <taxon>Chlorobiota</taxon>
        <taxon>Chlorobiia</taxon>
        <taxon>Chlorobiales</taxon>
        <taxon>Chlorobiaceae</taxon>
        <taxon>Chlorobium/Pelodictyon group</taxon>
        <taxon>Chlorobium</taxon>
    </lineage>
</organism>
<accession>A4SCA4</accession>
<evidence type="ECO:0008006" key="2">
    <source>
        <dbReference type="Google" id="ProtNLM"/>
    </source>
</evidence>
<evidence type="ECO:0000313" key="1">
    <source>
        <dbReference type="EMBL" id="ABP36113.1"/>
    </source>
</evidence>
<gene>
    <name evidence="1" type="ordered locus">Cvib_0088</name>
</gene>
<reference evidence="1" key="1">
    <citation type="submission" date="2007-03" db="EMBL/GenBank/DDBJ databases">
        <title>Complete sequence of Prosthecochloris vibrioformis DSM 265.</title>
        <authorList>
            <consortium name="US DOE Joint Genome Institute"/>
            <person name="Copeland A."/>
            <person name="Lucas S."/>
            <person name="Lapidus A."/>
            <person name="Barry K."/>
            <person name="Detter J.C."/>
            <person name="Glavina del Rio T."/>
            <person name="Hammon N."/>
            <person name="Israni S."/>
            <person name="Pitluck S."/>
            <person name="Schmutz J."/>
            <person name="Larimer F."/>
            <person name="Land M."/>
            <person name="Hauser L."/>
            <person name="Mikhailova N."/>
            <person name="Li T."/>
            <person name="Overmann J."/>
            <person name="Schuster S.C."/>
            <person name="Bryant D.A."/>
            <person name="Richardson P."/>
        </authorList>
    </citation>
    <scope>NUCLEOTIDE SEQUENCE [LARGE SCALE GENOMIC DNA]</scope>
    <source>
        <strain evidence="1">DSM 265</strain>
    </source>
</reference>
<dbReference type="HOGENOM" id="CLU_3357767_0_0_10"/>